<evidence type="ECO:0000256" key="2">
    <source>
        <dbReference type="ARBA" id="ARBA00013194"/>
    </source>
</evidence>
<feature type="domain" description="PPIase FKBP-type" evidence="7">
    <location>
        <begin position="255"/>
        <end position="342"/>
    </location>
</feature>
<dbReference type="AlphaFoldDB" id="A0A5C1QM26"/>
<evidence type="ECO:0000313" key="10">
    <source>
        <dbReference type="Proteomes" id="UP000324209"/>
    </source>
</evidence>
<dbReference type="RefSeq" id="WP_149487199.1">
    <property type="nucleotide sequence ID" value="NZ_CP036150.1"/>
</dbReference>
<dbReference type="Proteomes" id="UP000324209">
    <property type="component" value="Chromosome"/>
</dbReference>
<dbReference type="Gene3D" id="2.40.100.10">
    <property type="entry name" value="Cyclophilin-like"/>
    <property type="match status" value="1"/>
</dbReference>
<feature type="signal peptide" evidence="6">
    <location>
        <begin position="1"/>
        <end position="26"/>
    </location>
</feature>
<dbReference type="PANTHER" id="PTHR45625">
    <property type="entry name" value="PEPTIDYL-PROLYL CIS-TRANS ISOMERASE-RELATED"/>
    <property type="match status" value="1"/>
</dbReference>
<organism evidence="9 10">
    <name type="scientific">Oceanispirochaeta crateris</name>
    <dbReference type="NCBI Taxonomy" id="2518645"/>
    <lineage>
        <taxon>Bacteria</taxon>
        <taxon>Pseudomonadati</taxon>
        <taxon>Spirochaetota</taxon>
        <taxon>Spirochaetia</taxon>
        <taxon>Spirochaetales</taxon>
        <taxon>Spirochaetaceae</taxon>
        <taxon>Oceanispirochaeta</taxon>
    </lineage>
</organism>
<dbReference type="PANTHER" id="PTHR45625:SF4">
    <property type="entry name" value="PEPTIDYLPROLYL ISOMERASE DOMAIN AND WD REPEAT-CONTAINING PROTEIN 1"/>
    <property type="match status" value="1"/>
</dbReference>
<dbReference type="CDD" id="cd00317">
    <property type="entry name" value="cyclophilin"/>
    <property type="match status" value="1"/>
</dbReference>
<protein>
    <recommendedName>
        <fullName evidence="2 5">peptidylprolyl isomerase</fullName>
        <ecNumber evidence="2 5">5.2.1.8</ecNumber>
    </recommendedName>
</protein>
<evidence type="ECO:0000256" key="4">
    <source>
        <dbReference type="ARBA" id="ARBA00023235"/>
    </source>
</evidence>
<dbReference type="InterPro" id="IPR046357">
    <property type="entry name" value="PPIase_dom_sf"/>
</dbReference>
<dbReference type="Pfam" id="PF00160">
    <property type="entry name" value="Pro_isomerase"/>
    <property type="match status" value="1"/>
</dbReference>
<evidence type="ECO:0000256" key="3">
    <source>
        <dbReference type="ARBA" id="ARBA00023110"/>
    </source>
</evidence>
<sequence length="342" mass="37078">MKRQPTLKTVLLAGVLLMTTTMSAVAVDKSSLKDGLYALIDTNRGEILVNLEFEKTPLTVINFTGLAEGKIDANKKGNYYDGIKFHRVIDDFMIQGGDPTGTGSGGPGYNFPDEIDNSLQFDGPGILAMANAGPGTNGSQFFITHVETSWLQGKHTIFGKVLEGQDVVNAIKANDKINTIEVIRVGAKAEAFENDQKAFDAALEKLAGAEMRKKAEAQKSILEEINKKWPDAQVSKSGIRYIIEKEGSGSKPTTGTNVKVHYTGMFLDGRKFDSSVDRGTPFEFPAGGGRVIAGWDETILDMKKGEKRTIILPPELAYGSRGAGGVIPPDAWLLFEVELLDF</sequence>
<dbReference type="InterPro" id="IPR044666">
    <property type="entry name" value="Cyclophilin_A-like"/>
</dbReference>
<dbReference type="OrthoDB" id="9807797at2"/>
<evidence type="ECO:0000256" key="1">
    <source>
        <dbReference type="ARBA" id="ARBA00000971"/>
    </source>
</evidence>
<dbReference type="InterPro" id="IPR002130">
    <property type="entry name" value="Cyclophilin-type_PPIase_dom"/>
</dbReference>
<reference evidence="9 10" key="1">
    <citation type="submission" date="2019-02" db="EMBL/GenBank/DDBJ databases">
        <title>Complete Genome Sequence and Methylome Analysis of free living Spirochaetas.</title>
        <authorList>
            <person name="Fomenkov A."/>
            <person name="Dubinina G."/>
            <person name="Leshcheva N."/>
            <person name="Mikheeva N."/>
            <person name="Grabovich M."/>
            <person name="Vincze T."/>
            <person name="Roberts R.J."/>
        </authorList>
    </citation>
    <scope>NUCLEOTIDE SEQUENCE [LARGE SCALE GENOMIC DNA]</scope>
    <source>
        <strain evidence="9 10">K2</strain>
    </source>
</reference>
<evidence type="ECO:0000256" key="6">
    <source>
        <dbReference type="SAM" id="SignalP"/>
    </source>
</evidence>
<dbReference type="EC" id="5.2.1.8" evidence="2 5"/>
<dbReference type="InterPro" id="IPR001179">
    <property type="entry name" value="PPIase_FKBP_dom"/>
</dbReference>
<dbReference type="GO" id="GO:0003755">
    <property type="term" value="F:peptidyl-prolyl cis-trans isomerase activity"/>
    <property type="evidence" value="ECO:0007669"/>
    <property type="project" value="UniProtKB-KW"/>
</dbReference>
<gene>
    <name evidence="9" type="ORF">EXM22_14460</name>
</gene>
<comment type="catalytic activity">
    <reaction evidence="1 5">
        <text>[protein]-peptidylproline (omega=180) = [protein]-peptidylproline (omega=0)</text>
        <dbReference type="Rhea" id="RHEA:16237"/>
        <dbReference type="Rhea" id="RHEA-COMP:10747"/>
        <dbReference type="Rhea" id="RHEA-COMP:10748"/>
        <dbReference type="ChEBI" id="CHEBI:83833"/>
        <dbReference type="ChEBI" id="CHEBI:83834"/>
        <dbReference type="EC" id="5.2.1.8"/>
    </reaction>
</comment>
<dbReference type="SUPFAM" id="SSF54534">
    <property type="entry name" value="FKBP-like"/>
    <property type="match status" value="1"/>
</dbReference>
<dbReference type="PROSITE" id="PS50059">
    <property type="entry name" value="FKBP_PPIASE"/>
    <property type="match status" value="1"/>
</dbReference>
<feature type="domain" description="PPIase cyclophilin-type" evidence="8">
    <location>
        <begin position="45"/>
        <end position="173"/>
    </location>
</feature>
<dbReference type="PRINTS" id="PR00153">
    <property type="entry name" value="CSAPPISMRASE"/>
</dbReference>
<keyword evidence="3 5" id="KW-0697">Rotamase</keyword>
<dbReference type="Gene3D" id="3.10.50.40">
    <property type="match status" value="1"/>
</dbReference>
<dbReference type="PROSITE" id="PS50072">
    <property type="entry name" value="CSA_PPIASE_2"/>
    <property type="match status" value="1"/>
</dbReference>
<feature type="chain" id="PRO_5023045257" description="peptidylprolyl isomerase" evidence="6">
    <location>
        <begin position="27"/>
        <end position="342"/>
    </location>
</feature>
<evidence type="ECO:0000259" key="7">
    <source>
        <dbReference type="PROSITE" id="PS50059"/>
    </source>
</evidence>
<keyword evidence="4 5" id="KW-0413">Isomerase</keyword>
<dbReference type="FunFam" id="3.10.50.40:FF:000006">
    <property type="entry name" value="Peptidyl-prolyl cis-trans isomerase"/>
    <property type="match status" value="1"/>
</dbReference>
<evidence type="ECO:0000256" key="5">
    <source>
        <dbReference type="PROSITE-ProRule" id="PRU00277"/>
    </source>
</evidence>
<name>A0A5C1QM26_9SPIO</name>
<dbReference type="KEGG" id="ock:EXM22_14460"/>
<dbReference type="InterPro" id="IPR029000">
    <property type="entry name" value="Cyclophilin-like_dom_sf"/>
</dbReference>
<evidence type="ECO:0000313" key="9">
    <source>
        <dbReference type="EMBL" id="QEN09123.1"/>
    </source>
</evidence>
<keyword evidence="6" id="KW-0732">Signal</keyword>
<proteinExistence type="predicted"/>
<dbReference type="Pfam" id="PF00254">
    <property type="entry name" value="FKBP_C"/>
    <property type="match status" value="1"/>
</dbReference>
<keyword evidence="10" id="KW-1185">Reference proteome</keyword>
<dbReference type="EMBL" id="CP036150">
    <property type="protein sequence ID" value="QEN09123.1"/>
    <property type="molecule type" value="Genomic_DNA"/>
</dbReference>
<dbReference type="SUPFAM" id="SSF50891">
    <property type="entry name" value="Cyclophilin-like"/>
    <property type="match status" value="1"/>
</dbReference>
<evidence type="ECO:0000259" key="8">
    <source>
        <dbReference type="PROSITE" id="PS50072"/>
    </source>
</evidence>
<accession>A0A5C1QM26</accession>